<keyword evidence="9" id="KW-1185">Reference proteome</keyword>
<dbReference type="EMBL" id="FPCJ01000001">
    <property type="protein sequence ID" value="SFV34948.1"/>
    <property type="molecule type" value="Genomic_DNA"/>
</dbReference>
<feature type="domain" description="Cardiolipin synthase N-terminal" evidence="7">
    <location>
        <begin position="20"/>
        <end position="63"/>
    </location>
</feature>
<protein>
    <submittedName>
        <fullName evidence="8">Phospholipase_D-nuclease N-terminal</fullName>
    </submittedName>
</protein>
<dbReference type="GO" id="GO:0005886">
    <property type="term" value="C:plasma membrane"/>
    <property type="evidence" value="ECO:0007669"/>
    <property type="project" value="UniProtKB-SubCell"/>
</dbReference>
<dbReference type="Pfam" id="PF13396">
    <property type="entry name" value="PLDc_N"/>
    <property type="match status" value="1"/>
</dbReference>
<dbReference type="InterPro" id="IPR027379">
    <property type="entry name" value="CLS_N"/>
</dbReference>
<evidence type="ECO:0000256" key="6">
    <source>
        <dbReference type="SAM" id="Phobius"/>
    </source>
</evidence>
<name>A0A1I7NJZ2_9BACT</name>
<keyword evidence="4 6" id="KW-1133">Transmembrane helix</keyword>
<keyword evidence="2" id="KW-1003">Cell membrane</keyword>
<reference evidence="9" key="1">
    <citation type="submission" date="2016-10" db="EMBL/GenBank/DDBJ databases">
        <authorList>
            <person name="Varghese N."/>
            <person name="Submissions S."/>
        </authorList>
    </citation>
    <scope>NUCLEOTIDE SEQUENCE [LARGE SCALE GENOMIC DNA]</scope>
    <source>
        <strain evidence="9">DSM 14807</strain>
    </source>
</reference>
<keyword evidence="3 6" id="KW-0812">Transmembrane</keyword>
<evidence type="ECO:0000256" key="2">
    <source>
        <dbReference type="ARBA" id="ARBA00022475"/>
    </source>
</evidence>
<feature type="transmembrane region" description="Helical" evidence="6">
    <location>
        <begin position="41"/>
        <end position="61"/>
    </location>
</feature>
<proteinExistence type="predicted"/>
<evidence type="ECO:0000256" key="3">
    <source>
        <dbReference type="ARBA" id="ARBA00022692"/>
    </source>
</evidence>
<dbReference type="Proteomes" id="UP000199537">
    <property type="component" value="Unassembled WGS sequence"/>
</dbReference>
<dbReference type="AlphaFoldDB" id="A0A1I7NJZ2"/>
<sequence>MHFMILLLLGWGLWGLLTLILWIWALVDIIKSRFNSDTTKIIWIVVVILLPLLGSILYLIIGRSQRVSS</sequence>
<comment type="subcellular location">
    <subcellularLocation>
        <location evidence="1">Cell membrane</location>
        <topology evidence="1">Multi-pass membrane protein</topology>
    </subcellularLocation>
</comment>
<evidence type="ECO:0000313" key="9">
    <source>
        <dbReference type="Proteomes" id="UP000199537"/>
    </source>
</evidence>
<evidence type="ECO:0000256" key="1">
    <source>
        <dbReference type="ARBA" id="ARBA00004651"/>
    </source>
</evidence>
<accession>A0A1I7NJZ2</accession>
<evidence type="ECO:0000256" key="4">
    <source>
        <dbReference type="ARBA" id="ARBA00022989"/>
    </source>
</evidence>
<keyword evidence="5 6" id="KW-0472">Membrane</keyword>
<evidence type="ECO:0000256" key="5">
    <source>
        <dbReference type="ARBA" id="ARBA00023136"/>
    </source>
</evidence>
<evidence type="ECO:0000259" key="7">
    <source>
        <dbReference type="Pfam" id="PF13396"/>
    </source>
</evidence>
<organism evidence="8 9">
    <name type="scientific">Thermoflavifilum thermophilum</name>
    <dbReference type="NCBI Taxonomy" id="1393122"/>
    <lineage>
        <taxon>Bacteria</taxon>
        <taxon>Pseudomonadati</taxon>
        <taxon>Bacteroidota</taxon>
        <taxon>Chitinophagia</taxon>
        <taxon>Chitinophagales</taxon>
        <taxon>Chitinophagaceae</taxon>
        <taxon>Thermoflavifilum</taxon>
    </lineage>
</organism>
<gene>
    <name evidence="8" type="ORF">SAMN05660895_2121</name>
</gene>
<evidence type="ECO:0000313" key="8">
    <source>
        <dbReference type="EMBL" id="SFV34948.1"/>
    </source>
</evidence>